<evidence type="ECO:0000313" key="3">
    <source>
        <dbReference type="Proteomes" id="UP000230842"/>
    </source>
</evidence>
<keyword evidence="2" id="KW-0808">Transferase</keyword>
<sequence length="1165" mass="125908">MADGGLSAPEAGRVTGARILDLAAEIGVAAAVTLALALALVDAPEASSVVLLLLAVAAIAGDAWRFSHRTDVPDKDAKTLLGHDGPLRGMIGAAVAVCFVAWTDASAHAAVVAAALSIGVVVLEPVLGQAREYRVTFVANLPGVRTAPPLLGLETAATAAHLTALAFGAVAAAFGISPWWWAAVTVLAAGPDVVMGVNTLVRMRAGRAIEARIADAIAEYAPEFIVYTAWPEDGTHQVTMWLPYLQRTGRRFLVVTRHHYPAELLAQHTDVPVVMRHGSRDLDDLVVPSLTTAFYVNASSGNSIFVRHHQITHVFLGHGDSDKPTSYNPTHAMYDHIFVAGEAAIRRYAIHGISIAPEKFDVVGRPQVEGVVRVDGPVGSEPTVLYAPTWRGHVDETAYHSLPIAVDVVGALLERGARVIFRPHPFSYRFETDAATIRTVQQMLRDDTDRTGREHVFGPEAERSMSIFDCINAADAMVSDVSSVVVDWLFSGKPFAMTAMTESGRDFAAHFPIAAASYVIESDLSNLSRALDDMLGADPLALERAGVRTDYLGDLPADGYADVFVDRAREIIDHRSTSELPEESAEADTSDGGVKLSIGAVRRQLAVAAREVVTGGLALVTFATVLLGAPRGVVVASAVVTLALYVPLHRRATSIPRKKHEIAGTLQLARLLLALTLVVAWDDWWGWSWPAAAAMALVAACTAAETTVFDSWERVGLEARNLPTLRVEIPEVVGRGTVGAADWTVLLLAWVVAGIVAADWLVLGLALLLTAAVAVAVVVGLRRVHRCVDAEDRLYGTLEKIGPEFAVYFGSNVGAQYQLGMWMPYFERIGRPFVVVARNLTMFRALEGITDAPIVHRPSIRSLPEVIVPTMRAAFYVNNAPNNTHFLERRQMAHVWLNHGDSEKPACFNPVHAIYDRIFAAGQAGIDRYARHGVHIPEQKFQVVGRPQVEDIEPARGKVADLDDVTVLYAPTWRGPYADSEVYSLPQGEAIVRRLLERGARVIFRSHPFNYRFNDAAAAITRIGALLDADRVVSGRRHVWGPAAEERMSLVDCFNASDAMVADVSAVVSDYLQSGKPFAMVSVGRTAEALREEAPAARAAYVVDGDLANLDDALDTMLGADPLVDERTRTRQYYLGDFDPGRYADGFLDAARRLIDAGPLDEGIR</sequence>
<feature type="transmembrane region" description="Helical" evidence="1">
    <location>
        <begin position="46"/>
        <end position="64"/>
    </location>
</feature>
<dbReference type="InterPro" id="IPR007554">
    <property type="entry name" value="Glycerophosphate_synth"/>
</dbReference>
<feature type="transmembrane region" description="Helical" evidence="1">
    <location>
        <begin position="732"/>
        <end position="755"/>
    </location>
</feature>
<evidence type="ECO:0000256" key="1">
    <source>
        <dbReference type="SAM" id="Phobius"/>
    </source>
</evidence>
<dbReference type="Pfam" id="PF04464">
    <property type="entry name" value="Glyphos_transf"/>
    <property type="match status" value="2"/>
</dbReference>
<keyword evidence="1" id="KW-0472">Membrane</keyword>
<dbReference type="GO" id="GO:0047355">
    <property type="term" value="F:CDP-glycerol glycerophosphotransferase activity"/>
    <property type="evidence" value="ECO:0007669"/>
    <property type="project" value="InterPro"/>
</dbReference>
<feature type="transmembrane region" description="Helical" evidence="1">
    <location>
        <begin position="149"/>
        <end position="173"/>
    </location>
</feature>
<dbReference type="OrthoDB" id="7806295at2"/>
<dbReference type="GO" id="GO:0016020">
    <property type="term" value="C:membrane"/>
    <property type="evidence" value="ECO:0007669"/>
    <property type="project" value="InterPro"/>
</dbReference>
<dbReference type="RefSeq" id="WP_100415330.1">
    <property type="nucleotide sequence ID" value="NZ_PGEZ01000002.1"/>
</dbReference>
<name>A0A2M9B7N2_9ACTN</name>
<dbReference type="EMBL" id="PGEZ01000002">
    <property type="protein sequence ID" value="PJJ53938.1"/>
    <property type="molecule type" value="Genomic_DNA"/>
</dbReference>
<feature type="transmembrane region" description="Helical" evidence="1">
    <location>
        <begin position="85"/>
        <end position="103"/>
    </location>
</feature>
<feature type="transmembrane region" description="Helical" evidence="1">
    <location>
        <begin position="633"/>
        <end position="650"/>
    </location>
</feature>
<dbReference type="Proteomes" id="UP000230842">
    <property type="component" value="Unassembled WGS sequence"/>
</dbReference>
<reference evidence="2 3" key="1">
    <citation type="submission" date="2017-11" db="EMBL/GenBank/DDBJ databases">
        <title>Genomic Encyclopedia of Archaeal and Bacterial Type Strains, Phase II (KMG-II): From Individual Species to Whole Genera.</title>
        <authorList>
            <person name="Goeker M."/>
        </authorList>
    </citation>
    <scope>NUCLEOTIDE SEQUENCE [LARGE SCALE GENOMIC DNA]</scope>
    <source>
        <strain evidence="2 3">DSM 27763</strain>
    </source>
</reference>
<keyword evidence="1" id="KW-1133">Transmembrane helix</keyword>
<feature type="transmembrane region" description="Helical" evidence="1">
    <location>
        <begin position="662"/>
        <end position="681"/>
    </location>
</feature>
<dbReference type="Gene3D" id="3.40.50.12580">
    <property type="match status" value="2"/>
</dbReference>
<feature type="transmembrane region" description="Helical" evidence="1">
    <location>
        <begin position="22"/>
        <end position="40"/>
    </location>
</feature>
<evidence type="ECO:0000313" key="2">
    <source>
        <dbReference type="EMBL" id="PJJ53938.1"/>
    </source>
</evidence>
<feature type="transmembrane region" description="Helical" evidence="1">
    <location>
        <begin position="179"/>
        <end position="201"/>
    </location>
</feature>
<feature type="transmembrane region" description="Helical" evidence="1">
    <location>
        <begin position="109"/>
        <end position="128"/>
    </location>
</feature>
<keyword evidence="3" id="KW-1185">Reference proteome</keyword>
<gene>
    <name evidence="2" type="ORF">CLV56_3440</name>
</gene>
<protein>
    <submittedName>
        <fullName evidence="2">CDP-glycerol:poly(Glycerophosphate) glycerophosphotransferase</fullName>
    </submittedName>
</protein>
<dbReference type="AlphaFoldDB" id="A0A2M9B7N2"/>
<comment type="caution">
    <text evidence="2">The sequence shown here is derived from an EMBL/GenBank/DDBJ whole genome shotgun (WGS) entry which is preliminary data.</text>
</comment>
<accession>A0A2M9B7N2</accession>
<organism evidence="2 3">
    <name type="scientific">Mumia flava</name>
    <dbReference type="NCBI Taxonomy" id="1348852"/>
    <lineage>
        <taxon>Bacteria</taxon>
        <taxon>Bacillati</taxon>
        <taxon>Actinomycetota</taxon>
        <taxon>Actinomycetes</taxon>
        <taxon>Propionibacteriales</taxon>
        <taxon>Nocardioidaceae</taxon>
        <taxon>Mumia</taxon>
    </lineage>
</organism>
<feature type="transmembrane region" description="Helical" evidence="1">
    <location>
        <begin position="761"/>
        <end position="781"/>
    </location>
</feature>
<dbReference type="InterPro" id="IPR043148">
    <property type="entry name" value="TagF_C"/>
</dbReference>
<proteinExistence type="predicted"/>
<keyword evidence="1" id="KW-0812">Transmembrane</keyword>
<dbReference type="SUPFAM" id="SSF53756">
    <property type="entry name" value="UDP-Glycosyltransferase/glycogen phosphorylase"/>
    <property type="match status" value="2"/>
</dbReference>